<accession>A0A512RHU9</accession>
<comment type="caution">
    <text evidence="1">The sequence shown here is derived from an EMBL/GenBank/DDBJ whole genome shotgun (WGS) entry which is preliminary data.</text>
</comment>
<dbReference type="AlphaFoldDB" id="A0A512RHU9"/>
<keyword evidence="2" id="KW-1185">Reference proteome</keyword>
<proteinExistence type="predicted"/>
<protein>
    <submittedName>
        <fullName evidence="1">Uncharacterized protein</fullName>
    </submittedName>
</protein>
<dbReference type="EMBL" id="BKAU01000001">
    <property type="protein sequence ID" value="GEP95275.1"/>
    <property type="molecule type" value="Genomic_DNA"/>
</dbReference>
<gene>
    <name evidence="1" type="ORF">CCY01nite_15350</name>
</gene>
<dbReference type="Proteomes" id="UP000321436">
    <property type="component" value="Unassembled WGS sequence"/>
</dbReference>
<dbReference type="RefSeq" id="WP_186830958.1">
    <property type="nucleotide sequence ID" value="NZ_BKAU01000001.1"/>
</dbReference>
<evidence type="ECO:0000313" key="1">
    <source>
        <dbReference type="EMBL" id="GEP95275.1"/>
    </source>
</evidence>
<name>A0A512RHU9_9BACT</name>
<evidence type="ECO:0000313" key="2">
    <source>
        <dbReference type="Proteomes" id="UP000321436"/>
    </source>
</evidence>
<organism evidence="1 2">
    <name type="scientific">Chitinophaga cymbidii</name>
    <dbReference type="NCBI Taxonomy" id="1096750"/>
    <lineage>
        <taxon>Bacteria</taxon>
        <taxon>Pseudomonadati</taxon>
        <taxon>Bacteroidota</taxon>
        <taxon>Chitinophagia</taxon>
        <taxon>Chitinophagales</taxon>
        <taxon>Chitinophagaceae</taxon>
        <taxon>Chitinophaga</taxon>
    </lineage>
</organism>
<reference evidence="1 2" key="1">
    <citation type="submission" date="2019-07" db="EMBL/GenBank/DDBJ databases">
        <title>Whole genome shotgun sequence of Chitinophaga cymbidii NBRC 109752.</title>
        <authorList>
            <person name="Hosoyama A."/>
            <person name="Uohara A."/>
            <person name="Ohji S."/>
            <person name="Ichikawa N."/>
        </authorList>
    </citation>
    <scope>NUCLEOTIDE SEQUENCE [LARGE SCALE GENOMIC DNA]</scope>
    <source>
        <strain evidence="1 2">NBRC 109752</strain>
    </source>
</reference>
<sequence>MTIKNELRALSRDLAKLGLREVYVENSLADDSFRVVYVNKQVKQQAAVPGKKKKDTSS</sequence>